<feature type="domain" description="Glycosyl transferase family 1" evidence="1">
    <location>
        <begin position="266"/>
        <end position="436"/>
    </location>
</feature>
<evidence type="ECO:0000259" key="1">
    <source>
        <dbReference type="Pfam" id="PF00534"/>
    </source>
</evidence>
<dbReference type="CDD" id="cd03801">
    <property type="entry name" value="GT4_PimA-like"/>
    <property type="match status" value="1"/>
</dbReference>
<protein>
    <submittedName>
        <fullName evidence="2">Glycosyl transferase group 1</fullName>
    </submittedName>
</protein>
<dbReference type="SUPFAM" id="SSF53756">
    <property type="entry name" value="UDP-Glycosyltransferase/glycogen phosphorylase"/>
    <property type="match status" value="1"/>
</dbReference>
<dbReference type="Gene3D" id="3.40.50.2000">
    <property type="entry name" value="Glycogen Phosphorylase B"/>
    <property type="match status" value="2"/>
</dbReference>
<dbReference type="Proteomes" id="UP000010384">
    <property type="component" value="Chromosome"/>
</dbReference>
<sequence length="553" mass="62341">METLANKTLSLWQAEGRQLIPQNFATFRSLISQAKDLAQQGNYEAAAVYGQIAANYAQLNHCGFFVSSELEQLLLTIGRKAIPIAFAPQKETALPKTVKHVLHVSTHLSDIGGIPRLLRRWIQQDTERSHSVALTRQALNEIPQTLKDAVANSQGRIYVLNDRNGGIISRAKRLRECAATADIVVLHTWEYDVVPTIAFANKAQSPAIVYTNHGDHWFWVGAAVSDAIANLRESGMHLSQQRRGIEAKRNLLLATILEPACRKLSRSQAKQQLGIDENSIMLLSIARAVKYKTVDGVSFADAHVELLKRYDRAILVAIGPGHSDEDWSAAIQQTQGRIQVLGETKDTAVFYQAADIYVDSFPFVSITSILEAGSYGVPSVSRYPYSSDLCGVLGSDMPGLTGNLIRVRDLEEYTAVLSRLVEDEEFRLSLGEATRNKIAATHWGSHWQNALNELYSYVVALPKKTATLDLVDEMSLGEPDIFLPSVNQTDLKTVMHWHMPLMPFKQRLQLWLNLVKKYGFRNNHLNFLLPEKLRSRYYLLRRNYSHWHFLRRR</sequence>
<keyword evidence="2" id="KW-0808">Transferase</keyword>
<dbReference type="HOGENOM" id="CLU_492368_0_0_3"/>
<dbReference type="RefSeq" id="WP_015152895.1">
    <property type="nucleotide sequence ID" value="NC_019695.1"/>
</dbReference>
<dbReference type="Pfam" id="PF00534">
    <property type="entry name" value="Glycos_transf_1"/>
    <property type="match status" value="1"/>
</dbReference>
<reference evidence="2 3" key="1">
    <citation type="submission" date="2012-06" db="EMBL/GenBank/DDBJ databases">
        <title>Finished chromosome of genome of Chroococcidiopsis thermalis PCC 7203.</title>
        <authorList>
            <consortium name="US DOE Joint Genome Institute"/>
            <person name="Gugger M."/>
            <person name="Coursin T."/>
            <person name="Rippka R."/>
            <person name="Tandeau De Marsac N."/>
            <person name="Huntemann M."/>
            <person name="Wei C.-L."/>
            <person name="Han J."/>
            <person name="Detter J.C."/>
            <person name="Han C."/>
            <person name="Tapia R."/>
            <person name="Davenport K."/>
            <person name="Daligault H."/>
            <person name="Erkkila T."/>
            <person name="Gu W."/>
            <person name="Munk A.C.C."/>
            <person name="Teshima H."/>
            <person name="Xu Y."/>
            <person name="Chain P."/>
            <person name="Chen A."/>
            <person name="Krypides N."/>
            <person name="Mavromatis K."/>
            <person name="Markowitz V."/>
            <person name="Szeto E."/>
            <person name="Ivanova N."/>
            <person name="Mikhailova N."/>
            <person name="Ovchinnikova G."/>
            <person name="Pagani I."/>
            <person name="Pati A."/>
            <person name="Goodwin L."/>
            <person name="Peters L."/>
            <person name="Pitluck S."/>
            <person name="Woyke T."/>
            <person name="Kerfeld C."/>
        </authorList>
    </citation>
    <scope>NUCLEOTIDE SEQUENCE [LARGE SCALE GENOMIC DNA]</scope>
    <source>
        <strain evidence="2 3">PCC 7203</strain>
    </source>
</reference>
<dbReference type="PATRIC" id="fig|251229.3.peg.944"/>
<gene>
    <name evidence="2" type="ORF">Chro_0799</name>
</gene>
<accession>K9TUX1</accession>
<dbReference type="KEGG" id="cthe:Chro_0799"/>
<dbReference type="STRING" id="251229.Chro_0799"/>
<organism evidence="2 3">
    <name type="scientific">Chroococcidiopsis thermalis (strain PCC 7203)</name>
    <dbReference type="NCBI Taxonomy" id="251229"/>
    <lineage>
        <taxon>Bacteria</taxon>
        <taxon>Bacillati</taxon>
        <taxon>Cyanobacteriota</taxon>
        <taxon>Cyanophyceae</taxon>
        <taxon>Chroococcidiopsidales</taxon>
        <taxon>Chroococcidiopsidaceae</taxon>
        <taxon>Chroococcidiopsis</taxon>
    </lineage>
</organism>
<dbReference type="GO" id="GO:0016757">
    <property type="term" value="F:glycosyltransferase activity"/>
    <property type="evidence" value="ECO:0007669"/>
    <property type="project" value="InterPro"/>
</dbReference>
<dbReference type="EMBL" id="CP003597">
    <property type="protein sequence ID" value="AFY86345.1"/>
    <property type="molecule type" value="Genomic_DNA"/>
</dbReference>
<keyword evidence="3" id="KW-1185">Reference proteome</keyword>
<dbReference type="OrthoDB" id="479249at2"/>
<dbReference type="InParanoid" id="K9TUX1"/>
<name>K9TUX1_CHRTP</name>
<dbReference type="eggNOG" id="COG0438">
    <property type="taxonomic scope" value="Bacteria"/>
</dbReference>
<dbReference type="AlphaFoldDB" id="K9TUX1"/>
<proteinExistence type="predicted"/>
<dbReference type="InterPro" id="IPR001296">
    <property type="entry name" value="Glyco_trans_1"/>
</dbReference>
<evidence type="ECO:0000313" key="2">
    <source>
        <dbReference type="EMBL" id="AFY86345.1"/>
    </source>
</evidence>
<evidence type="ECO:0000313" key="3">
    <source>
        <dbReference type="Proteomes" id="UP000010384"/>
    </source>
</evidence>
<dbReference type="PANTHER" id="PTHR12526">
    <property type="entry name" value="GLYCOSYLTRANSFERASE"/>
    <property type="match status" value="1"/>
</dbReference>